<gene>
    <name evidence="3" type="ORF">SAMN06296058_2216</name>
</gene>
<organism evidence="3 4">
    <name type="scientific">Pseudoxanthomonas indica</name>
    <dbReference type="NCBI Taxonomy" id="428993"/>
    <lineage>
        <taxon>Bacteria</taxon>
        <taxon>Pseudomonadati</taxon>
        <taxon>Pseudomonadota</taxon>
        <taxon>Gammaproteobacteria</taxon>
        <taxon>Lysobacterales</taxon>
        <taxon>Lysobacteraceae</taxon>
        <taxon>Pseudoxanthomonas</taxon>
    </lineage>
</organism>
<protein>
    <submittedName>
        <fullName evidence="3">EamA-like transporter family protein</fullName>
    </submittedName>
</protein>
<evidence type="ECO:0000313" key="3">
    <source>
        <dbReference type="EMBL" id="SKC73114.1"/>
    </source>
</evidence>
<dbReference type="Proteomes" id="UP000190341">
    <property type="component" value="Unassembled WGS sequence"/>
</dbReference>
<feature type="transmembrane region" description="Helical" evidence="1">
    <location>
        <begin position="6"/>
        <end position="24"/>
    </location>
</feature>
<dbReference type="InterPro" id="IPR000620">
    <property type="entry name" value="EamA_dom"/>
</dbReference>
<keyword evidence="1" id="KW-0472">Membrane</keyword>
<feature type="transmembrane region" description="Helical" evidence="1">
    <location>
        <begin position="63"/>
        <end position="84"/>
    </location>
</feature>
<feature type="transmembrane region" description="Helical" evidence="1">
    <location>
        <begin position="243"/>
        <end position="264"/>
    </location>
</feature>
<dbReference type="STRING" id="428993.SAMN06296058_2216"/>
<sequence length="291" mass="30758">MTFDMPFLILSVLCSVLVSVLLKLAQRRGLAMPAILFWNYVIAVLLCAWWLDPPLQRLHEAGTPWPALLLLAVLLPTIFLAMAASVKAAGIVRTDVAQRLSLVVSLLAAFAWFGESADAMKLFGLGLGVLAIPAIVSRSRGESAGEQRRAWGLPLAVLFGYAGVDILLKHIAAAGTPFAASLFVAFSGALVIMLGVLIVTRVRGTLRLDRGALLFGLLVGASNFANILFYIKAHRALPDNPAVVFATMNLGVVVLGTLVGVVAFREKLARINIVGLVLAIVAVATIAASLG</sequence>
<feature type="domain" description="EamA" evidence="2">
    <location>
        <begin position="7"/>
        <end position="132"/>
    </location>
</feature>
<feature type="transmembrane region" description="Helical" evidence="1">
    <location>
        <begin position="96"/>
        <end position="113"/>
    </location>
</feature>
<reference evidence="3 4" key="1">
    <citation type="submission" date="2017-02" db="EMBL/GenBank/DDBJ databases">
        <authorList>
            <person name="Peterson S.W."/>
        </authorList>
    </citation>
    <scope>NUCLEOTIDE SEQUENCE [LARGE SCALE GENOMIC DNA]</scope>
    <source>
        <strain evidence="3 4">P15</strain>
    </source>
</reference>
<evidence type="ECO:0000256" key="1">
    <source>
        <dbReference type="SAM" id="Phobius"/>
    </source>
</evidence>
<dbReference type="EMBL" id="FUZV01000002">
    <property type="protein sequence ID" value="SKC73114.1"/>
    <property type="molecule type" value="Genomic_DNA"/>
</dbReference>
<dbReference type="GO" id="GO:0016020">
    <property type="term" value="C:membrane"/>
    <property type="evidence" value="ECO:0007669"/>
    <property type="project" value="InterPro"/>
</dbReference>
<feature type="transmembrane region" description="Helical" evidence="1">
    <location>
        <begin position="211"/>
        <end position="231"/>
    </location>
</feature>
<accession>A0A1T5LB42</accession>
<dbReference type="AlphaFoldDB" id="A0A1T5LB42"/>
<keyword evidence="1" id="KW-1133">Transmembrane helix</keyword>
<keyword evidence="4" id="KW-1185">Reference proteome</keyword>
<feature type="transmembrane region" description="Helical" evidence="1">
    <location>
        <begin position="150"/>
        <end position="172"/>
    </location>
</feature>
<feature type="transmembrane region" description="Helical" evidence="1">
    <location>
        <begin position="119"/>
        <end position="138"/>
    </location>
</feature>
<feature type="transmembrane region" description="Helical" evidence="1">
    <location>
        <begin position="178"/>
        <end position="199"/>
    </location>
</feature>
<evidence type="ECO:0000313" key="4">
    <source>
        <dbReference type="Proteomes" id="UP000190341"/>
    </source>
</evidence>
<evidence type="ECO:0000259" key="2">
    <source>
        <dbReference type="Pfam" id="PF00892"/>
    </source>
</evidence>
<proteinExistence type="predicted"/>
<feature type="transmembrane region" description="Helical" evidence="1">
    <location>
        <begin position="271"/>
        <end position="290"/>
    </location>
</feature>
<name>A0A1T5LB42_9GAMM</name>
<dbReference type="RefSeq" id="WP_229730707.1">
    <property type="nucleotide sequence ID" value="NZ_BMCL01000001.1"/>
</dbReference>
<keyword evidence="1" id="KW-0812">Transmembrane</keyword>
<dbReference type="Pfam" id="PF00892">
    <property type="entry name" value="EamA"/>
    <property type="match status" value="1"/>
</dbReference>
<feature type="transmembrane region" description="Helical" evidence="1">
    <location>
        <begin position="31"/>
        <end position="51"/>
    </location>
</feature>
<dbReference type="SUPFAM" id="SSF103481">
    <property type="entry name" value="Multidrug resistance efflux transporter EmrE"/>
    <property type="match status" value="2"/>
</dbReference>
<dbReference type="InterPro" id="IPR037185">
    <property type="entry name" value="EmrE-like"/>
</dbReference>